<keyword evidence="1" id="KW-0472">Membrane</keyword>
<feature type="transmembrane region" description="Helical" evidence="1">
    <location>
        <begin position="48"/>
        <end position="73"/>
    </location>
</feature>
<evidence type="ECO:0000256" key="1">
    <source>
        <dbReference type="SAM" id="Phobius"/>
    </source>
</evidence>
<keyword evidence="3" id="KW-1185">Reference proteome</keyword>
<proteinExistence type="predicted"/>
<accession>A0AAD9QPD9</accession>
<comment type="caution">
    <text evidence="2">The sequence shown here is derived from an EMBL/GenBank/DDBJ whole genome shotgun (WGS) entry which is preliminary data.</text>
</comment>
<reference evidence="2" key="1">
    <citation type="journal article" date="2023" name="G3 (Bethesda)">
        <title>Whole genome assembly and annotation of the endangered Caribbean coral Acropora cervicornis.</title>
        <authorList>
            <person name="Selwyn J.D."/>
            <person name="Vollmer S.V."/>
        </authorList>
    </citation>
    <scope>NUCLEOTIDE SEQUENCE</scope>
    <source>
        <strain evidence="2">K2</strain>
    </source>
</reference>
<name>A0AAD9QPD9_ACRCE</name>
<reference evidence="2" key="2">
    <citation type="journal article" date="2023" name="Science">
        <title>Genomic signatures of disease resistance in endangered staghorn corals.</title>
        <authorList>
            <person name="Vollmer S.V."/>
            <person name="Selwyn J.D."/>
            <person name="Despard B.A."/>
            <person name="Roesel C.L."/>
        </authorList>
    </citation>
    <scope>NUCLEOTIDE SEQUENCE</scope>
    <source>
        <strain evidence="2">K2</strain>
    </source>
</reference>
<dbReference type="Proteomes" id="UP001249851">
    <property type="component" value="Unassembled WGS sequence"/>
</dbReference>
<sequence length="95" mass="11208">MNSSAMFALRLQRRHRRRCPVREKIAPFGYLALKISSCRHICTEVLELSFLWVFLQLLLVRVITGMVTFNSLANYRTDFRAEQNTRSFLCVRLNL</sequence>
<evidence type="ECO:0000313" key="3">
    <source>
        <dbReference type="Proteomes" id="UP001249851"/>
    </source>
</evidence>
<evidence type="ECO:0000313" key="2">
    <source>
        <dbReference type="EMBL" id="KAK2564983.1"/>
    </source>
</evidence>
<keyword evidence="1" id="KW-0812">Transmembrane</keyword>
<keyword evidence="1" id="KW-1133">Transmembrane helix</keyword>
<protein>
    <submittedName>
        <fullName evidence="2">Uncharacterized protein</fullName>
    </submittedName>
</protein>
<gene>
    <name evidence="2" type="ORF">P5673_011694</name>
</gene>
<dbReference type="EMBL" id="JARQWQ010000021">
    <property type="protein sequence ID" value="KAK2564983.1"/>
    <property type="molecule type" value="Genomic_DNA"/>
</dbReference>
<dbReference type="AlphaFoldDB" id="A0AAD9QPD9"/>
<organism evidence="2 3">
    <name type="scientific">Acropora cervicornis</name>
    <name type="common">Staghorn coral</name>
    <dbReference type="NCBI Taxonomy" id="6130"/>
    <lineage>
        <taxon>Eukaryota</taxon>
        <taxon>Metazoa</taxon>
        <taxon>Cnidaria</taxon>
        <taxon>Anthozoa</taxon>
        <taxon>Hexacorallia</taxon>
        <taxon>Scleractinia</taxon>
        <taxon>Astrocoeniina</taxon>
        <taxon>Acroporidae</taxon>
        <taxon>Acropora</taxon>
    </lineage>
</organism>